<dbReference type="EMBL" id="CAQI01000048">
    <property type="protein sequence ID" value="CCQ47188.1"/>
    <property type="molecule type" value="Genomic_DNA"/>
</dbReference>
<feature type="domain" description="ATPase AAA-type core" evidence="1">
    <location>
        <begin position="351"/>
        <end position="487"/>
    </location>
</feature>
<keyword evidence="2" id="KW-0067">ATP-binding</keyword>
<comment type="caution">
    <text evidence="2">The sequence shown here is derived from an EMBL/GenBank/DDBJ whole genome shotgun (WGS) entry which is preliminary data.</text>
</comment>
<dbReference type="Pfam" id="PF13304">
    <property type="entry name" value="AAA_21"/>
    <property type="match status" value="1"/>
</dbReference>
<dbReference type="GO" id="GO:0016887">
    <property type="term" value="F:ATP hydrolysis activity"/>
    <property type="evidence" value="ECO:0007669"/>
    <property type="project" value="InterPro"/>
</dbReference>
<dbReference type="InterPro" id="IPR051396">
    <property type="entry name" value="Bact_Antivir_Def_Nuclease"/>
</dbReference>
<dbReference type="Gene3D" id="3.40.50.300">
    <property type="entry name" value="P-loop containing nucleotide triphosphate hydrolases"/>
    <property type="match status" value="1"/>
</dbReference>
<dbReference type="PANTHER" id="PTHR43581:SF2">
    <property type="entry name" value="EXCINUCLEASE ATPASE SUBUNIT"/>
    <property type="match status" value="1"/>
</dbReference>
<proteinExistence type="predicted"/>
<evidence type="ECO:0000313" key="3">
    <source>
        <dbReference type="Proteomes" id="UP000035722"/>
    </source>
</evidence>
<dbReference type="GO" id="GO:0005524">
    <property type="term" value="F:ATP binding"/>
    <property type="evidence" value="ECO:0007669"/>
    <property type="project" value="UniProtKB-KW"/>
</dbReference>
<keyword evidence="2" id="KW-0547">Nucleotide-binding</keyword>
<keyword evidence="3" id="KW-1185">Reference proteome</keyword>
<dbReference type="STRING" id="861266.ARTSIC4J27_3168"/>
<dbReference type="SUPFAM" id="SSF52540">
    <property type="entry name" value="P-loop containing nucleoside triphosphate hydrolases"/>
    <property type="match status" value="1"/>
</dbReference>
<organism evidence="2 3">
    <name type="scientific">Pseudarthrobacter siccitolerans</name>
    <dbReference type="NCBI Taxonomy" id="861266"/>
    <lineage>
        <taxon>Bacteria</taxon>
        <taxon>Bacillati</taxon>
        <taxon>Actinomycetota</taxon>
        <taxon>Actinomycetes</taxon>
        <taxon>Micrococcales</taxon>
        <taxon>Micrococcaceae</taxon>
        <taxon>Pseudarthrobacter</taxon>
    </lineage>
</organism>
<evidence type="ECO:0000259" key="1">
    <source>
        <dbReference type="Pfam" id="PF13304"/>
    </source>
</evidence>
<dbReference type="PANTHER" id="PTHR43581">
    <property type="entry name" value="ATP/GTP PHOSPHATASE"/>
    <property type="match status" value="1"/>
</dbReference>
<accession>A0A024H5A6</accession>
<sequence>MHSATASPADNRRTCSLEASICQPFSEPAYLSIGSAHRPCGQATLYPSPTMLQGRLRRNMLTTAAVRGLVGEFNHTIALEPDWQFAIAYGLNGVGKTKFLELINASINLDLGGLALAWFTRLDLLADNGDRLTVSKVSIAAETDDEPVERVTYQLIAEEQEELVEWIAPLEEDLSLRRRIQRNTPYVPVPGSPTLWRDPHDGEIIEYSELRERYSPHFPSSRRSVRTSPPDALKAFLARNKTYLIETQRLASVPPPNNRSRVDSQSSPKWNVEAYAGDLQQRIERSLADNSLASQRLDRSFPRRIIDQQVEDAMTEEDIREQYQQQDLHRRRLVDIGLTSAEMDVPLPAKELKDWQRAVLTTYLQDNAQKLSTFDDLLLRISLLEELVNARFLRKEIVIDARNGLTVRSLTSGHPIPASGLSTGEQHELVLMYNLLFRVEPGTLVLIDEPEISLHVTWQKSFLADVARVADLRGFSFIVATHSPQIIGKWWSRTVELGPGENA</sequence>
<dbReference type="AlphaFoldDB" id="A0A024H5A6"/>
<reference evidence="3" key="1">
    <citation type="journal article" date="2014" name="Genome Announc.">
        <title>Genome Sequence of Arthrobacter siccitolerans 4J27, a Xeroprotectant-Producing Desiccation-Tolerant Microorganism.</title>
        <authorList>
            <person name="Manzanera M."/>
            <person name="Santa-Cruz-Calvo L."/>
            <person name="Vilchez J.I."/>
            <person name="Garcia-Fontana C."/>
            <person name="Silva-Castro G.A."/>
            <person name="Calvo C."/>
            <person name="Gonzalez-Lopez J."/>
        </authorList>
    </citation>
    <scope>NUCLEOTIDE SEQUENCE [LARGE SCALE GENOMIC DNA]</scope>
    <source>
        <strain evidence="3">4J27</strain>
    </source>
</reference>
<dbReference type="Proteomes" id="UP000035722">
    <property type="component" value="Unassembled WGS sequence"/>
</dbReference>
<gene>
    <name evidence="2" type="ORF">ARTSIC4J27_3168</name>
</gene>
<dbReference type="InterPro" id="IPR027417">
    <property type="entry name" value="P-loop_NTPase"/>
</dbReference>
<dbReference type="InterPro" id="IPR003959">
    <property type="entry name" value="ATPase_AAA_core"/>
</dbReference>
<protein>
    <submittedName>
        <fullName evidence="2">Putative ATP-binding protein</fullName>
    </submittedName>
</protein>
<name>A0A024H5A6_9MICC</name>
<evidence type="ECO:0000313" key="2">
    <source>
        <dbReference type="EMBL" id="CCQ47188.1"/>
    </source>
</evidence>